<feature type="compositionally biased region" description="Low complexity" evidence="1">
    <location>
        <begin position="155"/>
        <end position="182"/>
    </location>
</feature>
<evidence type="ECO:0000259" key="3">
    <source>
        <dbReference type="Pfam" id="PF25597"/>
    </source>
</evidence>
<feature type="domain" description="Reverse transcriptase Ty1/copia-type" evidence="2">
    <location>
        <begin position="247"/>
        <end position="491"/>
    </location>
</feature>
<dbReference type="CDD" id="cd09272">
    <property type="entry name" value="RNase_HI_RT_Ty1"/>
    <property type="match status" value="1"/>
</dbReference>
<protein>
    <recommendedName>
        <fullName evidence="6">Retrovirus-related Pol polyprotein from transposon TNT 1-94</fullName>
    </recommendedName>
</protein>
<dbReference type="PANTHER" id="PTHR11439:SF517">
    <property type="entry name" value="CYSTEINE-RICH RLK (RECEPTOR-LIKE PROTEIN KINASE) 8"/>
    <property type="match status" value="1"/>
</dbReference>
<feature type="domain" description="Retroviral polymerase SH3-like" evidence="3">
    <location>
        <begin position="50"/>
        <end position="113"/>
    </location>
</feature>
<dbReference type="Pfam" id="PF07727">
    <property type="entry name" value="RVT_2"/>
    <property type="match status" value="1"/>
</dbReference>
<dbReference type="SUPFAM" id="SSF56672">
    <property type="entry name" value="DNA/RNA polymerases"/>
    <property type="match status" value="1"/>
</dbReference>
<accession>A0ABY9CJA6</accession>
<reference evidence="4 5" key="1">
    <citation type="journal article" date="2023" name="Hortic Res">
        <title>The complete reference genome for grapevine (Vitis vinifera L.) genetics and breeding.</title>
        <authorList>
            <person name="Shi X."/>
            <person name="Cao S."/>
            <person name="Wang X."/>
            <person name="Huang S."/>
            <person name="Wang Y."/>
            <person name="Liu Z."/>
            <person name="Liu W."/>
            <person name="Leng X."/>
            <person name="Peng Y."/>
            <person name="Wang N."/>
            <person name="Wang Y."/>
            <person name="Ma Z."/>
            <person name="Xu X."/>
            <person name="Zhang F."/>
            <person name="Xue H."/>
            <person name="Zhong H."/>
            <person name="Wang Y."/>
            <person name="Zhang K."/>
            <person name="Velt A."/>
            <person name="Avia K."/>
            <person name="Holtgrawe D."/>
            <person name="Grimplet J."/>
            <person name="Matus J.T."/>
            <person name="Ware D."/>
            <person name="Wu X."/>
            <person name="Wang H."/>
            <person name="Liu C."/>
            <person name="Fang Y."/>
            <person name="Rustenholz C."/>
            <person name="Cheng Z."/>
            <person name="Xiao H."/>
            <person name="Zhou Y."/>
        </authorList>
    </citation>
    <scope>NUCLEOTIDE SEQUENCE [LARGE SCALE GENOMIC DNA]</scope>
    <source>
        <strain evidence="5">cv. Pinot noir / PN40024</strain>
        <tissue evidence="4">Leaf</tissue>
    </source>
</reference>
<evidence type="ECO:0000313" key="4">
    <source>
        <dbReference type="EMBL" id="WJZ95563.1"/>
    </source>
</evidence>
<evidence type="ECO:0000259" key="2">
    <source>
        <dbReference type="Pfam" id="PF07727"/>
    </source>
</evidence>
<dbReference type="InterPro" id="IPR043502">
    <property type="entry name" value="DNA/RNA_pol_sf"/>
</dbReference>
<dbReference type="InterPro" id="IPR057670">
    <property type="entry name" value="SH3_retrovirus"/>
</dbReference>
<proteinExistence type="predicted"/>
<dbReference type="EMBL" id="CP126656">
    <property type="protein sequence ID" value="WJZ95563.1"/>
    <property type="molecule type" value="Genomic_DNA"/>
</dbReference>
<dbReference type="Pfam" id="PF25597">
    <property type="entry name" value="SH3_retrovirus"/>
    <property type="match status" value="1"/>
</dbReference>
<evidence type="ECO:0000256" key="1">
    <source>
        <dbReference type="SAM" id="MobiDB-lite"/>
    </source>
</evidence>
<evidence type="ECO:0008006" key="6">
    <source>
        <dbReference type="Google" id="ProtNLM"/>
    </source>
</evidence>
<evidence type="ECO:0000313" key="5">
    <source>
        <dbReference type="Proteomes" id="UP001227230"/>
    </source>
</evidence>
<name>A0ABY9CJA6_VITVI</name>
<gene>
    <name evidence="4" type="ORF">VitviT2T_014326</name>
</gene>
<dbReference type="Proteomes" id="UP001227230">
    <property type="component" value="Chromosome 9"/>
</dbReference>
<dbReference type="InterPro" id="IPR013103">
    <property type="entry name" value="RVT_2"/>
</dbReference>
<sequence>MSSAKLMPEAVNWTTHVLNRSPTLAVKGVTPEEAWSGVKPNVDYFRVFGCIGHVHVPDNKRKKLDDKNFQCVLLGVSEESKAYRLYDPVSKKIVVSRDVVLEEDKCWNWGRSNEEIRLDVLEWGDSNEEGSEDEQGEDDVEEGVAIEGREREDNLSSSESLGSWSESLGENSGVSGESSPSSQQGRNRRVPFWMEDYVSGGEFSEGDVEHNLVLFTSTADPTTFEEAVQSSKWRAAVDLEIEAIERNGTWELTDLPEGVKKIGVKWVFKTKLNENGKVDKCKARLVAKGYAQQHGIDYTEVFAPVARWDTIRMVIALAARNGWSVYQLDVKSAFLHGELNEAVFIEQPQGYEKKGEEHKVYKLKKALYGLKQAPRAWYSQIEAYFIKEGFERCSCDHTLFIKTGDGGKILIVSLYVDDLIFTGNDESMFVKFKNSMKLEFDMTDLGKMKYFLGMEVLQNSEGIYISQRKYAKEVLERFGMEKSNSVKNPIVPGDRLTKNEGGVKVDATKYKQLVGSLMYLTATRPDLMYVVCLISRFMASPTEMHLQAAKRVLRYLKGTVDLRVFYQKEGNGELMAYADSDYAGDVDDRKNTSGYVFLLSEGAVAWSSKKQPVVTLSTTEAEFVAAASCACQGVWMRRVLEKLGHSQGKCTTVLCDNNSTIKLSKNPVMHGRSKHIDVRFHFLRDLTREEVVELKHCGTQEQVADIMTKPLKLDVFLKLRELLGVSVVPRVN</sequence>
<organism evidence="4 5">
    <name type="scientific">Vitis vinifera</name>
    <name type="common">Grape</name>
    <dbReference type="NCBI Taxonomy" id="29760"/>
    <lineage>
        <taxon>Eukaryota</taxon>
        <taxon>Viridiplantae</taxon>
        <taxon>Streptophyta</taxon>
        <taxon>Embryophyta</taxon>
        <taxon>Tracheophyta</taxon>
        <taxon>Spermatophyta</taxon>
        <taxon>Magnoliopsida</taxon>
        <taxon>eudicotyledons</taxon>
        <taxon>Gunneridae</taxon>
        <taxon>Pentapetalae</taxon>
        <taxon>rosids</taxon>
        <taxon>Vitales</taxon>
        <taxon>Vitaceae</taxon>
        <taxon>Viteae</taxon>
        <taxon>Vitis</taxon>
    </lineage>
</organism>
<keyword evidence="5" id="KW-1185">Reference proteome</keyword>
<dbReference type="PANTHER" id="PTHR11439">
    <property type="entry name" value="GAG-POL-RELATED RETROTRANSPOSON"/>
    <property type="match status" value="1"/>
</dbReference>
<feature type="region of interest" description="Disordered" evidence="1">
    <location>
        <begin position="146"/>
        <end position="187"/>
    </location>
</feature>